<dbReference type="Pfam" id="PF01025">
    <property type="entry name" value="GrpE"/>
    <property type="match status" value="1"/>
</dbReference>
<dbReference type="HAMAP" id="MF_01151">
    <property type="entry name" value="GrpE"/>
    <property type="match status" value="1"/>
</dbReference>
<dbReference type="GO" id="GO:0000774">
    <property type="term" value="F:adenyl-nucleotide exchange factor activity"/>
    <property type="evidence" value="ECO:0007669"/>
    <property type="project" value="InterPro"/>
</dbReference>
<evidence type="ECO:0000313" key="7">
    <source>
        <dbReference type="Proteomes" id="UP000502118"/>
    </source>
</evidence>
<keyword evidence="3" id="KW-0346">Stress response</keyword>
<dbReference type="GO" id="GO:0051082">
    <property type="term" value="F:unfolded protein binding"/>
    <property type="evidence" value="ECO:0007669"/>
    <property type="project" value="TreeGrafter"/>
</dbReference>
<dbReference type="EMBL" id="CP053097">
    <property type="protein sequence ID" value="QJR43916.1"/>
    <property type="molecule type" value="Genomic_DNA"/>
</dbReference>
<dbReference type="PANTHER" id="PTHR21237:SF23">
    <property type="entry name" value="GRPE PROTEIN HOMOLOG, MITOCHONDRIAL"/>
    <property type="match status" value="1"/>
</dbReference>
<dbReference type="RefSeq" id="WP_171112433.1">
    <property type="nucleotide sequence ID" value="NZ_CP053097.1"/>
</dbReference>
<dbReference type="SUPFAM" id="SSF51064">
    <property type="entry name" value="Head domain of nucleotide exchange factor GrpE"/>
    <property type="match status" value="1"/>
</dbReference>
<accession>A0A6M4JD02</accession>
<gene>
    <name evidence="3 6" type="primary">grpE</name>
    <name evidence="6" type="ORF">HLA92_00385</name>
</gene>
<organism evidence="6 7">
    <name type="scientific">Mycoplasma miroungirhinis</name>
    <dbReference type="NCBI Taxonomy" id="754516"/>
    <lineage>
        <taxon>Bacteria</taxon>
        <taxon>Bacillati</taxon>
        <taxon>Mycoplasmatota</taxon>
        <taxon>Mollicutes</taxon>
        <taxon>Mycoplasmataceae</taxon>
        <taxon>Mycoplasma</taxon>
    </lineage>
</organism>
<evidence type="ECO:0000256" key="1">
    <source>
        <dbReference type="ARBA" id="ARBA00009054"/>
    </source>
</evidence>
<comment type="subunit">
    <text evidence="3">Homodimer.</text>
</comment>
<comment type="function">
    <text evidence="3">Participates actively in the response to hyperosmotic and heat shock by preventing the aggregation of stress-denatured proteins, in association with DnaK and GrpE. It is the nucleotide exchange factor for DnaK and may function as a thermosensor. Unfolded proteins bind initially to DnaJ; upon interaction with the DnaJ-bound protein, DnaK hydrolyzes its bound ATP, resulting in the formation of a stable complex. GrpE releases ADP from DnaK; ATP binding to DnaK triggers the release of the substrate protein, thus completing the reaction cycle. Several rounds of ATP-dependent interactions between DnaJ, DnaK and GrpE are required for fully efficient folding.</text>
</comment>
<dbReference type="AlphaFoldDB" id="A0A6M4JD02"/>
<dbReference type="InterPro" id="IPR013805">
    <property type="entry name" value="GrpE_CC"/>
</dbReference>
<dbReference type="InterPro" id="IPR009012">
    <property type="entry name" value="GrpE_head"/>
</dbReference>
<reference evidence="6 7" key="1">
    <citation type="submission" date="2020-05" db="EMBL/GenBank/DDBJ databases">
        <title>Novel Mycoplasma species detected in Mirounga angustirostris (northern elephant seal) from the USA.</title>
        <authorList>
            <person name="Volokhov D.V."/>
        </authorList>
    </citation>
    <scope>NUCLEOTIDE SEQUENCE [LARGE SCALE GENOMIC DNA]</scope>
    <source>
        <strain evidence="6 7">Mirounga ES2806-NAS</strain>
    </source>
</reference>
<keyword evidence="3" id="KW-0963">Cytoplasm</keyword>
<dbReference type="PRINTS" id="PR00773">
    <property type="entry name" value="GRPEPROTEIN"/>
</dbReference>
<name>A0A6M4JD02_9MOLU</name>
<dbReference type="Proteomes" id="UP000502118">
    <property type="component" value="Chromosome"/>
</dbReference>
<protein>
    <recommendedName>
        <fullName evidence="3">Protein GrpE</fullName>
    </recommendedName>
    <alternativeName>
        <fullName evidence="3">HSP-70 cofactor</fullName>
    </alternativeName>
</protein>
<keyword evidence="5" id="KW-0175">Coiled coil</keyword>
<comment type="similarity">
    <text evidence="1 3 4">Belongs to the GrpE family.</text>
</comment>
<dbReference type="GO" id="GO:0006457">
    <property type="term" value="P:protein folding"/>
    <property type="evidence" value="ECO:0007669"/>
    <property type="project" value="InterPro"/>
</dbReference>
<dbReference type="KEGG" id="mmio:HLA92_00385"/>
<comment type="subcellular location">
    <subcellularLocation>
        <location evidence="3">Cytoplasm</location>
    </subcellularLocation>
</comment>
<keyword evidence="2 3" id="KW-0143">Chaperone</keyword>
<dbReference type="Gene3D" id="2.30.22.10">
    <property type="entry name" value="Head domain of nucleotide exchange factor GrpE"/>
    <property type="match status" value="1"/>
</dbReference>
<dbReference type="SUPFAM" id="SSF58014">
    <property type="entry name" value="Coiled-coil domain of nucleotide exchange factor GrpE"/>
    <property type="match status" value="1"/>
</dbReference>
<evidence type="ECO:0000256" key="4">
    <source>
        <dbReference type="RuleBase" id="RU004478"/>
    </source>
</evidence>
<evidence type="ECO:0000256" key="2">
    <source>
        <dbReference type="ARBA" id="ARBA00023186"/>
    </source>
</evidence>
<dbReference type="CDD" id="cd00446">
    <property type="entry name" value="GrpE"/>
    <property type="match status" value="1"/>
</dbReference>
<dbReference type="InterPro" id="IPR000740">
    <property type="entry name" value="GrpE"/>
</dbReference>
<sequence length="274" mass="32198">MEKNNEIILKEFDTITLNIISKKENDKQLNETKKVILGFHEIDSFIEKYLLETKNFILHKQYKLQHPDLKTKYIIEIIGVFAPGKTRQEERKIIQTLKQKVNEQNLQIAEYITKIFSYEQELNQKQEEFKKIAADLQQKAQTEINKFRQQNSEQTKKEIEDIKKYALQDFFEDFLLSLNNLEIAIHTGLKSQNPEVSAYTKGFLMLLNKIQNTLEDYGITKIVAEVGDMFDANIHQIFDFDDQGVEKEMILKLKSPGYKLHDRVLKPALVIVQK</sequence>
<dbReference type="GO" id="GO:0005737">
    <property type="term" value="C:cytoplasm"/>
    <property type="evidence" value="ECO:0007669"/>
    <property type="project" value="UniProtKB-SubCell"/>
</dbReference>
<evidence type="ECO:0000313" key="6">
    <source>
        <dbReference type="EMBL" id="QJR43916.1"/>
    </source>
</evidence>
<feature type="coiled-coil region" evidence="5">
    <location>
        <begin position="87"/>
        <end position="157"/>
    </location>
</feature>
<evidence type="ECO:0000256" key="3">
    <source>
        <dbReference type="HAMAP-Rule" id="MF_01151"/>
    </source>
</evidence>
<dbReference type="GO" id="GO:0051087">
    <property type="term" value="F:protein-folding chaperone binding"/>
    <property type="evidence" value="ECO:0007669"/>
    <property type="project" value="InterPro"/>
</dbReference>
<dbReference type="GO" id="GO:0042803">
    <property type="term" value="F:protein homodimerization activity"/>
    <property type="evidence" value="ECO:0007669"/>
    <property type="project" value="InterPro"/>
</dbReference>
<dbReference type="Gene3D" id="3.90.20.20">
    <property type="match status" value="1"/>
</dbReference>
<dbReference type="PANTHER" id="PTHR21237">
    <property type="entry name" value="GRPE PROTEIN"/>
    <property type="match status" value="1"/>
</dbReference>
<keyword evidence="7" id="KW-1185">Reference proteome</keyword>
<proteinExistence type="inferred from homology"/>
<evidence type="ECO:0000256" key="5">
    <source>
        <dbReference type="SAM" id="Coils"/>
    </source>
</evidence>